<sequence length="293" mass="31422">MRSDNYRIGLIGEHIGTSLSPMIHTAEATAQGLDNFQYDLIDLEGQTDAAERLGEIIQEHVAAGFTGFNITHPHKQHVIAHLDSLTEAARMLGAVNNVIVTQEGWVGHNTDHSGFLGGLHTQLPEDAPRETAVLFGAGGAGAAVASALLDFGVQNLYVIDPQPVQLDQLNERLAAILAEGLRLHTGSPDMAVAWVPNADAVINATPIGMEHLPGTPFDVSLLSGDHWVADVIYRPIETQLLAHAHSLGCHTVDGTAMLVEQAADTFEYQTGLTANRQRMRTHLHQELLAVSAA</sequence>
<dbReference type="PANTHER" id="PTHR21089">
    <property type="entry name" value="SHIKIMATE DEHYDROGENASE"/>
    <property type="match status" value="1"/>
</dbReference>
<dbReference type="InterPro" id="IPR013708">
    <property type="entry name" value="Shikimate_DH-bd_N"/>
</dbReference>
<dbReference type="GO" id="GO:0004764">
    <property type="term" value="F:shikimate 3-dehydrogenase (NADP+) activity"/>
    <property type="evidence" value="ECO:0007669"/>
    <property type="project" value="InterPro"/>
</dbReference>
<dbReference type="GO" id="GO:0005829">
    <property type="term" value="C:cytosol"/>
    <property type="evidence" value="ECO:0007669"/>
    <property type="project" value="TreeGrafter"/>
</dbReference>
<dbReference type="RefSeq" id="WP_141864770.1">
    <property type="nucleotide sequence ID" value="NZ_BAABAN010000016.1"/>
</dbReference>
<dbReference type="InterPro" id="IPR022893">
    <property type="entry name" value="Shikimate_DH_fam"/>
</dbReference>
<accession>A0A543ANW1</accession>
<dbReference type="NCBIfam" id="NF009201">
    <property type="entry name" value="PRK12549.1"/>
    <property type="match status" value="1"/>
</dbReference>
<gene>
    <name evidence="4" type="ORF">FB556_0729</name>
</gene>
<dbReference type="AlphaFoldDB" id="A0A543ANW1"/>
<evidence type="ECO:0000313" key="5">
    <source>
        <dbReference type="Proteomes" id="UP000319746"/>
    </source>
</evidence>
<proteinExistence type="predicted"/>
<dbReference type="Proteomes" id="UP000319746">
    <property type="component" value="Unassembled WGS sequence"/>
</dbReference>
<evidence type="ECO:0000256" key="1">
    <source>
        <dbReference type="ARBA" id="ARBA00004871"/>
    </source>
</evidence>
<keyword evidence="2" id="KW-0028">Amino-acid biosynthesis</keyword>
<comment type="pathway">
    <text evidence="1">Metabolic intermediate biosynthesis; chorismate biosynthesis; chorismate from D-erythrose 4-phosphate and phosphoenolpyruvate: step 4/7.</text>
</comment>
<dbReference type="Pfam" id="PF08501">
    <property type="entry name" value="Shikimate_dh_N"/>
    <property type="match status" value="1"/>
</dbReference>
<reference evidence="4 5" key="1">
    <citation type="submission" date="2019-06" db="EMBL/GenBank/DDBJ databases">
        <title>Sequencing the genomes of 1000 actinobacteria strains.</title>
        <authorList>
            <person name="Klenk H.-P."/>
        </authorList>
    </citation>
    <scope>NUCLEOTIDE SEQUENCE [LARGE SCALE GENOMIC DNA]</scope>
    <source>
        <strain evidence="4 5">DSM 24083</strain>
    </source>
</reference>
<dbReference type="OrthoDB" id="9776868at2"/>
<dbReference type="EMBL" id="VFOU01000001">
    <property type="protein sequence ID" value="TQL74270.1"/>
    <property type="molecule type" value="Genomic_DNA"/>
</dbReference>
<dbReference type="SUPFAM" id="SSF51735">
    <property type="entry name" value="NAD(P)-binding Rossmann-fold domains"/>
    <property type="match status" value="1"/>
</dbReference>
<evidence type="ECO:0000259" key="3">
    <source>
        <dbReference type="Pfam" id="PF08501"/>
    </source>
</evidence>
<keyword evidence="5" id="KW-1185">Reference proteome</keyword>
<dbReference type="PANTHER" id="PTHR21089:SF1">
    <property type="entry name" value="BIFUNCTIONAL 3-DEHYDROQUINATE DEHYDRATASE_SHIKIMATE DEHYDROGENASE, CHLOROPLASTIC"/>
    <property type="match status" value="1"/>
</dbReference>
<dbReference type="InterPro" id="IPR036291">
    <property type="entry name" value="NAD(P)-bd_dom_sf"/>
</dbReference>
<name>A0A543ANW1_9MICC</name>
<organism evidence="4 5">
    <name type="scientific">Enteractinococcus coprophilus</name>
    <dbReference type="NCBI Taxonomy" id="1027633"/>
    <lineage>
        <taxon>Bacteria</taxon>
        <taxon>Bacillati</taxon>
        <taxon>Actinomycetota</taxon>
        <taxon>Actinomycetes</taxon>
        <taxon>Micrococcales</taxon>
        <taxon>Micrococcaceae</taxon>
    </lineage>
</organism>
<comment type="caution">
    <text evidence="4">The sequence shown here is derived from an EMBL/GenBank/DDBJ whole genome shotgun (WGS) entry which is preliminary data.</text>
</comment>
<feature type="domain" description="Shikimate dehydrogenase substrate binding N-terminal" evidence="3">
    <location>
        <begin position="10"/>
        <end position="98"/>
    </location>
</feature>
<dbReference type="GO" id="GO:0019632">
    <property type="term" value="P:shikimate metabolic process"/>
    <property type="evidence" value="ECO:0007669"/>
    <property type="project" value="TreeGrafter"/>
</dbReference>
<dbReference type="Gene3D" id="3.40.50.720">
    <property type="entry name" value="NAD(P)-binding Rossmann-like Domain"/>
    <property type="match status" value="1"/>
</dbReference>
<protein>
    <submittedName>
        <fullName evidence="4">Shikimate dehydrogenase</fullName>
    </submittedName>
</protein>
<evidence type="ECO:0000256" key="2">
    <source>
        <dbReference type="ARBA" id="ARBA00023141"/>
    </source>
</evidence>
<dbReference type="Gene3D" id="3.40.50.10860">
    <property type="entry name" value="Leucine Dehydrogenase, chain A, domain 1"/>
    <property type="match status" value="1"/>
</dbReference>
<dbReference type="GO" id="GO:0009073">
    <property type="term" value="P:aromatic amino acid family biosynthetic process"/>
    <property type="evidence" value="ECO:0007669"/>
    <property type="project" value="UniProtKB-KW"/>
</dbReference>
<dbReference type="InterPro" id="IPR046346">
    <property type="entry name" value="Aminoacid_DH-like_N_sf"/>
</dbReference>
<keyword evidence="2" id="KW-0057">Aromatic amino acid biosynthesis</keyword>
<dbReference type="SUPFAM" id="SSF53223">
    <property type="entry name" value="Aminoacid dehydrogenase-like, N-terminal domain"/>
    <property type="match status" value="1"/>
</dbReference>
<evidence type="ECO:0000313" key="4">
    <source>
        <dbReference type="EMBL" id="TQL74270.1"/>
    </source>
</evidence>
<dbReference type="CDD" id="cd01065">
    <property type="entry name" value="NAD_bind_Shikimate_DH"/>
    <property type="match status" value="1"/>
</dbReference>
<dbReference type="GO" id="GO:0009423">
    <property type="term" value="P:chorismate biosynthetic process"/>
    <property type="evidence" value="ECO:0007669"/>
    <property type="project" value="TreeGrafter"/>
</dbReference>
<dbReference type="GO" id="GO:0050661">
    <property type="term" value="F:NADP binding"/>
    <property type="evidence" value="ECO:0007669"/>
    <property type="project" value="TreeGrafter"/>
</dbReference>